<protein>
    <submittedName>
        <fullName evidence="3">Uncharacterized protein</fullName>
    </submittedName>
</protein>
<accession>A0A9R1VYF2</accession>
<keyword evidence="2" id="KW-0472">Membrane</keyword>
<gene>
    <name evidence="3" type="ORF">LSAT_V11C300128030</name>
</gene>
<keyword evidence="2" id="KW-0812">Transmembrane</keyword>
<evidence type="ECO:0000313" key="3">
    <source>
        <dbReference type="EMBL" id="KAJ0214940.1"/>
    </source>
</evidence>
<dbReference type="EMBL" id="NBSK02000003">
    <property type="protein sequence ID" value="KAJ0214940.1"/>
    <property type="molecule type" value="Genomic_DNA"/>
</dbReference>
<evidence type="ECO:0000256" key="1">
    <source>
        <dbReference type="SAM" id="MobiDB-lite"/>
    </source>
</evidence>
<keyword evidence="4" id="KW-1185">Reference proteome</keyword>
<evidence type="ECO:0000313" key="4">
    <source>
        <dbReference type="Proteomes" id="UP000235145"/>
    </source>
</evidence>
<proteinExistence type="predicted"/>
<dbReference type="AlphaFoldDB" id="A0A9R1VYF2"/>
<keyword evidence="2" id="KW-1133">Transmembrane helix</keyword>
<reference evidence="3 4" key="1">
    <citation type="journal article" date="2017" name="Nat. Commun.">
        <title>Genome assembly with in vitro proximity ligation data and whole-genome triplication in lettuce.</title>
        <authorList>
            <person name="Reyes-Chin-Wo S."/>
            <person name="Wang Z."/>
            <person name="Yang X."/>
            <person name="Kozik A."/>
            <person name="Arikit S."/>
            <person name="Song C."/>
            <person name="Xia L."/>
            <person name="Froenicke L."/>
            <person name="Lavelle D.O."/>
            <person name="Truco M.J."/>
            <person name="Xia R."/>
            <person name="Zhu S."/>
            <person name="Xu C."/>
            <person name="Xu H."/>
            <person name="Xu X."/>
            <person name="Cox K."/>
            <person name="Korf I."/>
            <person name="Meyers B.C."/>
            <person name="Michelmore R.W."/>
        </authorList>
    </citation>
    <scope>NUCLEOTIDE SEQUENCE [LARGE SCALE GENOMIC DNA]</scope>
    <source>
        <strain evidence="4">cv. Salinas</strain>
        <tissue evidence="3">Seedlings</tissue>
    </source>
</reference>
<dbReference type="Proteomes" id="UP000235145">
    <property type="component" value="Unassembled WGS sequence"/>
</dbReference>
<evidence type="ECO:0000256" key="2">
    <source>
        <dbReference type="SAM" id="Phobius"/>
    </source>
</evidence>
<feature type="region of interest" description="Disordered" evidence="1">
    <location>
        <begin position="100"/>
        <end position="122"/>
    </location>
</feature>
<name>A0A9R1VYF2_LACSA</name>
<sequence length="122" mass="13365">MGPGCGFIGFLSVNLGSLVMYLITASVRLGSKSNSKSQSMLVAEIQALSHLWLNAWKRKGKNLNWLDWCFDPILECYPQASHTLQVDVSSVVGKSDISGATATDEEAKEMDEIPVELLNHKP</sequence>
<organism evidence="3 4">
    <name type="scientific">Lactuca sativa</name>
    <name type="common">Garden lettuce</name>
    <dbReference type="NCBI Taxonomy" id="4236"/>
    <lineage>
        <taxon>Eukaryota</taxon>
        <taxon>Viridiplantae</taxon>
        <taxon>Streptophyta</taxon>
        <taxon>Embryophyta</taxon>
        <taxon>Tracheophyta</taxon>
        <taxon>Spermatophyta</taxon>
        <taxon>Magnoliopsida</taxon>
        <taxon>eudicotyledons</taxon>
        <taxon>Gunneridae</taxon>
        <taxon>Pentapetalae</taxon>
        <taxon>asterids</taxon>
        <taxon>campanulids</taxon>
        <taxon>Asterales</taxon>
        <taxon>Asteraceae</taxon>
        <taxon>Cichorioideae</taxon>
        <taxon>Cichorieae</taxon>
        <taxon>Lactucinae</taxon>
        <taxon>Lactuca</taxon>
    </lineage>
</organism>
<feature type="compositionally biased region" description="Acidic residues" evidence="1">
    <location>
        <begin position="103"/>
        <end position="114"/>
    </location>
</feature>
<comment type="caution">
    <text evidence="3">The sequence shown here is derived from an EMBL/GenBank/DDBJ whole genome shotgun (WGS) entry which is preliminary data.</text>
</comment>
<feature type="transmembrane region" description="Helical" evidence="2">
    <location>
        <begin position="6"/>
        <end position="30"/>
    </location>
</feature>